<feature type="region of interest" description="Disordered" evidence="1">
    <location>
        <begin position="1"/>
        <end position="78"/>
    </location>
</feature>
<evidence type="ECO:0000313" key="4">
    <source>
        <dbReference type="Proteomes" id="UP000250275"/>
    </source>
</evidence>
<keyword evidence="4" id="KW-1185">Reference proteome</keyword>
<feature type="region of interest" description="Disordered" evidence="1">
    <location>
        <begin position="372"/>
        <end position="402"/>
    </location>
</feature>
<keyword evidence="2" id="KW-1133">Transmembrane helix</keyword>
<feature type="region of interest" description="Disordered" evidence="1">
    <location>
        <begin position="424"/>
        <end position="447"/>
    </location>
</feature>
<evidence type="ECO:0000256" key="1">
    <source>
        <dbReference type="SAM" id="MobiDB-lite"/>
    </source>
</evidence>
<keyword evidence="2" id="KW-0812">Transmembrane</keyword>
<dbReference type="Proteomes" id="UP000250275">
    <property type="component" value="Unassembled WGS sequence"/>
</dbReference>
<feature type="compositionally biased region" description="Basic and acidic residues" evidence="1">
    <location>
        <begin position="69"/>
        <end position="78"/>
    </location>
</feature>
<evidence type="ECO:0000256" key="2">
    <source>
        <dbReference type="SAM" id="Phobius"/>
    </source>
</evidence>
<dbReference type="AlphaFoldDB" id="A0A310SGX9"/>
<organism evidence="3 4">
    <name type="scientific">Eufriesea mexicana</name>
    <dbReference type="NCBI Taxonomy" id="516756"/>
    <lineage>
        <taxon>Eukaryota</taxon>
        <taxon>Metazoa</taxon>
        <taxon>Ecdysozoa</taxon>
        <taxon>Arthropoda</taxon>
        <taxon>Hexapoda</taxon>
        <taxon>Insecta</taxon>
        <taxon>Pterygota</taxon>
        <taxon>Neoptera</taxon>
        <taxon>Endopterygota</taxon>
        <taxon>Hymenoptera</taxon>
        <taxon>Apocrita</taxon>
        <taxon>Aculeata</taxon>
        <taxon>Apoidea</taxon>
        <taxon>Anthophila</taxon>
        <taxon>Apidae</taxon>
        <taxon>Eufriesea</taxon>
    </lineage>
</organism>
<reference evidence="3 4" key="1">
    <citation type="submission" date="2015-07" db="EMBL/GenBank/DDBJ databases">
        <title>The genome of Eufriesea mexicana.</title>
        <authorList>
            <person name="Pan H."/>
            <person name="Kapheim K."/>
        </authorList>
    </citation>
    <scope>NUCLEOTIDE SEQUENCE [LARGE SCALE GENOMIC DNA]</scope>
    <source>
        <strain evidence="3">0111107269</strain>
        <tissue evidence="3">Whole body</tissue>
    </source>
</reference>
<dbReference type="OrthoDB" id="7733275at2759"/>
<keyword evidence="2" id="KW-0472">Membrane</keyword>
<evidence type="ECO:0000313" key="3">
    <source>
        <dbReference type="EMBL" id="OAD61927.1"/>
    </source>
</evidence>
<evidence type="ECO:0008006" key="5">
    <source>
        <dbReference type="Google" id="ProtNLM"/>
    </source>
</evidence>
<feature type="compositionally biased region" description="Polar residues" evidence="1">
    <location>
        <begin position="433"/>
        <end position="447"/>
    </location>
</feature>
<feature type="compositionally biased region" description="Basic and acidic residues" evidence="1">
    <location>
        <begin position="372"/>
        <end position="393"/>
    </location>
</feature>
<sequence length="447" mass="47757">MENTAIALDSTVRSQDSNNSKDSKGSKESKDSSTSDSKPESCLESKHSKEILISEKQQRQQQPRTQQSPDDRQKLRSTEFKDEPNILMFTSCGQLLLGIVLVVFGILVLVHGAALGASGAGLWAGVGALAAGALGVVATLATSTSKTNSSFSTAHLAASLIALALSNMAAITALTAIVRDSQRTPEVTLLTVPGENGDNAEVEGSWAGLLASIGLLVTSLAELLVSGYSCLTLTPKLCGCLRASNVDEAANDGRLKTRNMVHQWVTAQNHVPKSQPIYVVQPMLPMHPMIQVRPDPLPRPFVLGYYGSTSGELESPYAMPAASAKFPGGFMPAGPLPIAAPAYGAVPMLPHMPYAGRPPSQIIRPKQKRHINMEHEDTTERKKQTERKTESPKRMSSIGEDQVDLAQTYTGLDKKISEEFISIAMDPERKSKASSSHGSEIGTGKTT</sequence>
<feature type="transmembrane region" description="Helical" evidence="2">
    <location>
        <begin position="154"/>
        <end position="178"/>
    </location>
</feature>
<feature type="transmembrane region" description="Helical" evidence="2">
    <location>
        <begin position="122"/>
        <end position="142"/>
    </location>
</feature>
<feature type="compositionally biased region" description="Basic and acidic residues" evidence="1">
    <location>
        <begin position="19"/>
        <end position="58"/>
    </location>
</feature>
<feature type="compositionally biased region" description="Low complexity" evidence="1">
    <location>
        <begin position="59"/>
        <end position="68"/>
    </location>
</feature>
<feature type="transmembrane region" description="Helical" evidence="2">
    <location>
        <begin position="86"/>
        <end position="110"/>
    </location>
</feature>
<accession>A0A310SGX9</accession>
<name>A0A310SGX9_9HYME</name>
<dbReference type="EMBL" id="KQ760116">
    <property type="protein sequence ID" value="OAD61927.1"/>
    <property type="molecule type" value="Genomic_DNA"/>
</dbReference>
<proteinExistence type="predicted"/>
<gene>
    <name evidence="3" type="ORF">WN48_05494</name>
</gene>
<protein>
    <recommendedName>
        <fullName evidence="5">Transmembrane protein</fullName>
    </recommendedName>
</protein>